<dbReference type="PANTHER" id="PTHR43406:SF1">
    <property type="entry name" value="TRYPTOPHAN SYNTHASE ALPHA CHAIN, CHLOROPLASTIC"/>
    <property type="match status" value="1"/>
</dbReference>
<dbReference type="EMBL" id="MUXU01000081">
    <property type="protein sequence ID" value="OOR87211.1"/>
    <property type="molecule type" value="Genomic_DNA"/>
</dbReference>
<evidence type="ECO:0000256" key="6">
    <source>
        <dbReference type="ARBA" id="ARBA00023141"/>
    </source>
</evidence>
<dbReference type="UniPathway" id="UPA00035">
    <property type="reaction ID" value="UER00044"/>
</dbReference>
<proteinExistence type="inferred from homology"/>
<dbReference type="InterPro" id="IPR013785">
    <property type="entry name" value="Aldolase_TIM"/>
</dbReference>
<reference evidence="11 13" key="1">
    <citation type="submission" date="2017-02" db="EMBL/GenBank/DDBJ databases">
        <title>Draft genome sequence of Moraxella caviae CCUG 355 type strain.</title>
        <authorList>
            <person name="Engstrom-Jakobsson H."/>
            <person name="Salva-Serra F."/>
            <person name="Thorell K."/>
            <person name="Gonzales-Siles L."/>
            <person name="Karlsson R."/>
            <person name="Boulund F."/>
            <person name="Engstrand L."/>
            <person name="Moore E."/>
        </authorList>
    </citation>
    <scope>NUCLEOTIDE SEQUENCE [LARGE SCALE GENOMIC DNA]</scope>
    <source>
        <strain evidence="11 13">CCUG 355</strain>
    </source>
</reference>
<feature type="active site" description="Proton acceptor" evidence="9">
    <location>
        <position position="61"/>
    </location>
</feature>
<dbReference type="GO" id="GO:0005829">
    <property type="term" value="C:cytosol"/>
    <property type="evidence" value="ECO:0007669"/>
    <property type="project" value="TreeGrafter"/>
</dbReference>
<evidence type="ECO:0000256" key="2">
    <source>
        <dbReference type="ARBA" id="ARBA00004733"/>
    </source>
</evidence>
<dbReference type="RefSeq" id="WP_078277502.1">
    <property type="nucleotide sequence ID" value="NZ_MUXU01000081.1"/>
</dbReference>
<dbReference type="SUPFAM" id="SSF51366">
    <property type="entry name" value="Ribulose-phoshate binding barrel"/>
    <property type="match status" value="1"/>
</dbReference>
<dbReference type="Pfam" id="PF00290">
    <property type="entry name" value="Trp_syntA"/>
    <property type="match status" value="1"/>
</dbReference>
<dbReference type="Proteomes" id="UP000255279">
    <property type="component" value="Unassembled WGS sequence"/>
</dbReference>
<reference evidence="12 14" key="2">
    <citation type="submission" date="2018-06" db="EMBL/GenBank/DDBJ databases">
        <authorList>
            <consortium name="Pathogen Informatics"/>
            <person name="Doyle S."/>
        </authorList>
    </citation>
    <scope>NUCLEOTIDE SEQUENCE [LARGE SCALE GENOMIC DNA]</scope>
    <source>
        <strain evidence="12 14">NCTC10293</strain>
    </source>
</reference>
<evidence type="ECO:0000256" key="8">
    <source>
        <dbReference type="ARBA" id="ARBA00049047"/>
    </source>
</evidence>
<dbReference type="FunFam" id="3.20.20.70:FF:000037">
    <property type="entry name" value="Tryptophan synthase alpha chain"/>
    <property type="match status" value="1"/>
</dbReference>
<gene>
    <name evidence="9 12" type="primary">trpA</name>
    <name evidence="11" type="ORF">B0181_10855</name>
    <name evidence="12" type="ORF">NCTC10293_00241</name>
</gene>
<evidence type="ECO:0000256" key="9">
    <source>
        <dbReference type="HAMAP-Rule" id="MF_00131"/>
    </source>
</evidence>
<evidence type="ECO:0000313" key="11">
    <source>
        <dbReference type="EMBL" id="OOR87211.1"/>
    </source>
</evidence>
<evidence type="ECO:0000256" key="3">
    <source>
        <dbReference type="ARBA" id="ARBA00011270"/>
    </source>
</evidence>
<dbReference type="CDD" id="cd04724">
    <property type="entry name" value="Tryptophan_synthase_alpha"/>
    <property type="match status" value="1"/>
</dbReference>
<sequence length="274" mass="29151">MQSRIEKTLANLKSQNKKALIPYIMAGDPTPSVTVPLLHKLVAHGADVIELGLPFSDPMADGQTIALADERALAGGTSTRQAIEMIKEFRKTNTTTPVLVMGYLNPVEMLGYDKFAALCKDAGIDGVLLVDLPPQEAGDFPKALQADDTNPINQIFLLSPTTTDERTDSVIKNCSGFIYYVSVKGVTGAASLDVDEVNAQIARIKAKTDIPVCVGFGIKDGKSAKALASVADGVIVGSELVKNFAECGTDEQKITQAVDRLLAKMDELRAAIDG</sequence>
<evidence type="ECO:0000256" key="10">
    <source>
        <dbReference type="RuleBase" id="RU003662"/>
    </source>
</evidence>
<dbReference type="OrthoDB" id="9804578at2"/>
<keyword evidence="7 9" id="KW-0456">Lyase</keyword>
<dbReference type="EC" id="4.2.1.20" evidence="9"/>
<evidence type="ECO:0000256" key="5">
    <source>
        <dbReference type="ARBA" id="ARBA00022822"/>
    </source>
</evidence>
<evidence type="ECO:0000313" key="12">
    <source>
        <dbReference type="EMBL" id="STZ09926.1"/>
    </source>
</evidence>
<evidence type="ECO:0000313" key="14">
    <source>
        <dbReference type="Proteomes" id="UP000255279"/>
    </source>
</evidence>
<dbReference type="GO" id="GO:0004834">
    <property type="term" value="F:tryptophan synthase activity"/>
    <property type="evidence" value="ECO:0007669"/>
    <property type="project" value="UniProtKB-UniRule"/>
</dbReference>
<dbReference type="HAMAP" id="MF_00131">
    <property type="entry name" value="Trp_synth_alpha"/>
    <property type="match status" value="1"/>
</dbReference>
<comment type="subunit">
    <text evidence="3 9">Tetramer of two alpha and two beta chains.</text>
</comment>
<keyword evidence="6 9" id="KW-0057">Aromatic amino acid biosynthesis</keyword>
<dbReference type="NCBIfam" id="TIGR00262">
    <property type="entry name" value="trpA"/>
    <property type="match status" value="1"/>
</dbReference>
<feature type="active site" description="Proton acceptor" evidence="9">
    <location>
        <position position="50"/>
    </location>
</feature>
<dbReference type="STRING" id="34060.B0181_10855"/>
<comment type="catalytic activity">
    <reaction evidence="8 9">
        <text>(1S,2R)-1-C-(indol-3-yl)glycerol 3-phosphate + L-serine = D-glyceraldehyde 3-phosphate + L-tryptophan + H2O</text>
        <dbReference type="Rhea" id="RHEA:10532"/>
        <dbReference type="ChEBI" id="CHEBI:15377"/>
        <dbReference type="ChEBI" id="CHEBI:33384"/>
        <dbReference type="ChEBI" id="CHEBI:57912"/>
        <dbReference type="ChEBI" id="CHEBI:58866"/>
        <dbReference type="ChEBI" id="CHEBI:59776"/>
        <dbReference type="EC" id="4.2.1.20"/>
    </reaction>
</comment>
<comment type="similarity">
    <text evidence="9 10">Belongs to the TrpA family.</text>
</comment>
<keyword evidence="5 9" id="KW-0822">Tryptophan biosynthesis</keyword>
<dbReference type="PANTHER" id="PTHR43406">
    <property type="entry name" value="TRYPTOPHAN SYNTHASE, ALPHA CHAIN"/>
    <property type="match status" value="1"/>
</dbReference>
<accession>A0A1S9ZWA5</accession>
<name>A0A1S9ZWA5_9GAMM</name>
<keyword evidence="4 9" id="KW-0028">Amino-acid biosynthesis</keyword>
<organism evidence="11 13">
    <name type="scientific">Moraxella caviae</name>
    <dbReference type="NCBI Taxonomy" id="34060"/>
    <lineage>
        <taxon>Bacteria</taxon>
        <taxon>Pseudomonadati</taxon>
        <taxon>Pseudomonadota</taxon>
        <taxon>Gammaproteobacteria</taxon>
        <taxon>Moraxellales</taxon>
        <taxon>Moraxellaceae</taxon>
        <taxon>Moraxella</taxon>
    </lineage>
</organism>
<dbReference type="PROSITE" id="PS00167">
    <property type="entry name" value="TRP_SYNTHASE_ALPHA"/>
    <property type="match status" value="1"/>
</dbReference>
<protein>
    <recommendedName>
        <fullName evidence="9">Tryptophan synthase alpha chain</fullName>
        <ecNumber evidence="9">4.2.1.20</ecNumber>
    </recommendedName>
</protein>
<dbReference type="InterPro" id="IPR002028">
    <property type="entry name" value="Trp_synthase_suA"/>
</dbReference>
<dbReference type="Gene3D" id="3.20.20.70">
    <property type="entry name" value="Aldolase class I"/>
    <property type="match status" value="1"/>
</dbReference>
<comment type="function">
    <text evidence="1 9">The alpha subunit is responsible for the aldol cleavage of indoleglycerol phosphate to indole and glyceraldehyde 3-phosphate.</text>
</comment>
<dbReference type="EMBL" id="UGQE01000001">
    <property type="protein sequence ID" value="STZ09926.1"/>
    <property type="molecule type" value="Genomic_DNA"/>
</dbReference>
<dbReference type="InterPro" id="IPR011060">
    <property type="entry name" value="RibuloseP-bd_barrel"/>
</dbReference>
<evidence type="ECO:0000256" key="7">
    <source>
        <dbReference type="ARBA" id="ARBA00023239"/>
    </source>
</evidence>
<evidence type="ECO:0000256" key="4">
    <source>
        <dbReference type="ARBA" id="ARBA00022605"/>
    </source>
</evidence>
<dbReference type="Proteomes" id="UP000190435">
    <property type="component" value="Unassembled WGS sequence"/>
</dbReference>
<evidence type="ECO:0000256" key="1">
    <source>
        <dbReference type="ARBA" id="ARBA00003365"/>
    </source>
</evidence>
<comment type="pathway">
    <text evidence="2 9">Amino-acid biosynthesis; L-tryptophan biosynthesis; L-tryptophan from chorismate: step 5/5.</text>
</comment>
<dbReference type="InterPro" id="IPR018204">
    <property type="entry name" value="Trp_synthase_alpha_AS"/>
</dbReference>
<evidence type="ECO:0000313" key="13">
    <source>
        <dbReference type="Proteomes" id="UP000190435"/>
    </source>
</evidence>
<keyword evidence="13" id="KW-1185">Reference proteome</keyword>
<dbReference type="AlphaFoldDB" id="A0A1S9ZWA5"/>